<accession>A0A521FEE9</accession>
<proteinExistence type="predicted"/>
<evidence type="ECO:0000313" key="2">
    <source>
        <dbReference type="Proteomes" id="UP000317593"/>
    </source>
</evidence>
<name>A0A521FEE9_9BACT</name>
<reference evidence="1 2" key="1">
    <citation type="submission" date="2017-05" db="EMBL/GenBank/DDBJ databases">
        <authorList>
            <person name="Varghese N."/>
            <person name="Submissions S."/>
        </authorList>
    </citation>
    <scope>NUCLEOTIDE SEQUENCE [LARGE SCALE GENOMIC DNA]</scope>
    <source>
        <strain evidence="1 2">DSM 21194</strain>
    </source>
</reference>
<dbReference type="AlphaFoldDB" id="A0A521FEE9"/>
<keyword evidence="2" id="KW-1185">Reference proteome</keyword>
<organism evidence="1 2">
    <name type="scientific">Fodinibius sediminis</name>
    <dbReference type="NCBI Taxonomy" id="1214077"/>
    <lineage>
        <taxon>Bacteria</taxon>
        <taxon>Pseudomonadati</taxon>
        <taxon>Balneolota</taxon>
        <taxon>Balneolia</taxon>
        <taxon>Balneolales</taxon>
        <taxon>Balneolaceae</taxon>
        <taxon>Fodinibius</taxon>
    </lineage>
</organism>
<dbReference type="Proteomes" id="UP000317593">
    <property type="component" value="Unassembled WGS sequence"/>
</dbReference>
<dbReference type="RefSeq" id="WP_142716105.1">
    <property type="nucleotide sequence ID" value="NZ_FXTH01000032.1"/>
</dbReference>
<protein>
    <submittedName>
        <fullName evidence="1">Uncharacterized protein</fullName>
    </submittedName>
</protein>
<gene>
    <name evidence="1" type="ORF">SAMN06265218_1325</name>
</gene>
<dbReference type="EMBL" id="FXTH01000032">
    <property type="protein sequence ID" value="SMO94578.1"/>
    <property type="molecule type" value="Genomic_DNA"/>
</dbReference>
<evidence type="ECO:0000313" key="1">
    <source>
        <dbReference type="EMBL" id="SMO94578.1"/>
    </source>
</evidence>
<dbReference type="OrthoDB" id="1491194at2"/>
<sequence length="311" mass="35481">MSLLNNAVDSIKVGVEDFEEGSRERLTSSVRNIHAGILLLYKEALKRLSPDDSNDVLIKRKIVPTRNKDDIVKFIGQGKTTVNVYQIRNRFDKLDIETNWEQFESISKIRNDIEHYYTEDDHSRIQHLIAKSFTIISSFIENELKENPVDLLGHITWSAMLEVAELYQNEREKCLNKINKISWGSDVLTEGVQDITCVFCDSDLLFPNSSDIQDLIFECKSCGAKEEAQGIIPRAVQTALGFEHYKSYVDGLEYPYGSCPECGLESYVIKEERCAFCGYEAEHFCDNCGNKIPPSEMMLSPLCAYCNNKLK</sequence>